<dbReference type="AlphaFoldDB" id="M5UGW9"/>
<evidence type="ECO:0000313" key="2">
    <source>
        <dbReference type="EMBL" id="EMI57096.1"/>
    </source>
</evidence>
<comment type="caution">
    <text evidence="2">The sequence shown here is derived from an EMBL/GenBank/DDBJ whole genome shotgun (WGS) entry which is preliminary data.</text>
</comment>
<keyword evidence="3" id="KW-1185">Reference proteome</keyword>
<dbReference type="InterPro" id="IPR036397">
    <property type="entry name" value="RNaseH_sf"/>
</dbReference>
<evidence type="ECO:0000259" key="1">
    <source>
        <dbReference type="Pfam" id="PF13358"/>
    </source>
</evidence>
<feature type="domain" description="Tc1-like transposase DDE" evidence="1">
    <location>
        <begin position="1"/>
        <end position="57"/>
    </location>
</feature>
<gene>
    <name evidence="2" type="ORF">RSSM_01506</name>
</gene>
<dbReference type="GO" id="GO:0003676">
    <property type="term" value="F:nucleic acid binding"/>
    <property type="evidence" value="ECO:0007669"/>
    <property type="project" value="InterPro"/>
</dbReference>
<name>M5UGW9_9BACT</name>
<dbReference type="Pfam" id="PF13358">
    <property type="entry name" value="DDE_3"/>
    <property type="match status" value="1"/>
</dbReference>
<dbReference type="InterPro" id="IPR038717">
    <property type="entry name" value="Tc1-like_DDE_dom"/>
</dbReference>
<dbReference type="Gene3D" id="3.30.420.10">
    <property type="entry name" value="Ribonuclease H-like superfamily/Ribonuclease H"/>
    <property type="match status" value="1"/>
</dbReference>
<dbReference type="PATRIC" id="fig|1263870.3.peg.1617"/>
<protein>
    <submittedName>
        <fullName evidence="2">Transposase</fullName>
    </submittedName>
</protein>
<proteinExistence type="predicted"/>
<sequence>MVILDNESSYTSGVLRASEECWGERGLPVYNLPSCSSGLNAIERLWKRLKHQLMPAYDWERFTTLLNTLTSKLSELGEVTYMPSLHRYAE</sequence>
<dbReference type="EMBL" id="ANOH01000113">
    <property type="protein sequence ID" value="EMI57096.1"/>
    <property type="molecule type" value="Genomic_DNA"/>
</dbReference>
<reference evidence="2 3" key="1">
    <citation type="journal article" date="2013" name="Mar. Genomics">
        <title>Expression of sulfatases in Rhodopirellula baltica and the diversity of sulfatases in the genus Rhodopirellula.</title>
        <authorList>
            <person name="Wegner C.E."/>
            <person name="Richter-Heitmann T."/>
            <person name="Klindworth A."/>
            <person name="Klockow C."/>
            <person name="Richter M."/>
            <person name="Achstetter T."/>
            <person name="Glockner F.O."/>
            <person name="Harder J."/>
        </authorList>
    </citation>
    <scope>NUCLEOTIDE SEQUENCE [LARGE SCALE GENOMIC DNA]</scope>
    <source>
        <strain evidence="2 3">SM41</strain>
    </source>
</reference>
<evidence type="ECO:0000313" key="3">
    <source>
        <dbReference type="Proteomes" id="UP000011885"/>
    </source>
</evidence>
<dbReference type="Proteomes" id="UP000011885">
    <property type="component" value="Unassembled WGS sequence"/>
</dbReference>
<accession>M5UGW9</accession>
<organism evidence="2 3">
    <name type="scientific">Rhodopirellula sallentina SM41</name>
    <dbReference type="NCBI Taxonomy" id="1263870"/>
    <lineage>
        <taxon>Bacteria</taxon>
        <taxon>Pseudomonadati</taxon>
        <taxon>Planctomycetota</taxon>
        <taxon>Planctomycetia</taxon>
        <taxon>Pirellulales</taxon>
        <taxon>Pirellulaceae</taxon>
        <taxon>Rhodopirellula</taxon>
    </lineage>
</organism>